<dbReference type="PANTHER" id="PTHR43236">
    <property type="entry name" value="ANTITOXIN HIGA1"/>
    <property type="match status" value="1"/>
</dbReference>
<sequence>MKKAPDPIDRYVGHRVRVRRLLIGVSQEKLGDALGVTFQQIQKYEKGTNRISASRLQQIADMLGVPVGFFYEGAPRQEVAIEEERPNSGISSDLFWTSQDLQLVRAFQRVSSPQVRRRLIGLVESLVDPTETAAE</sequence>
<protein>
    <recommendedName>
        <fullName evidence="1">HTH cro/C1-type domain-containing protein</fullName>
    </recommendedName>
</protein>
<evidence type="ECO:0000313" key="2">
    <source>
        <dbReference type="EMBL" id="GJD99494.1"/>
    </source>
</evidence>
<name>A0ABQ4SCG8_9HYPH</name>
<organism evidence="2 3">
    <name type="scientific">Methylobacterium isbiliense</name>
    <dbReference type="NCBI Taxonomy" id="315478"/>
    <lineage>
        <taxon>Bacteria</taxon>
        <taxon>Pseudomonadati</taxon>
        <taxon>Pseudomonadota</taxon>
        <taxon>Alphaproteobacteria</taxon>
        <taxon>Hyphomicrobiales</taxon>
        <taxon>Methylobacteriaceae</taxon>
        <taxon>Methylobacterium</taxon>
    </lineage>
</organism>
<proteinExistence type="predicted"/>
<dbReference type="RefSeq" id="WP_238234379.1">
    <property type="nucleotide sequence ID" value="NZ_BPQQ01000016.1"/>
</dbReference>
<dbReference type="SUPFAM" id="SSF47413">
    <property type="entry name" value="lambda repressor-like DNA-binding domains"/>
    <property type="match status" value="1"/>
</dbReference>
<dbReference type="InterPro" id="IPR052345">
    <property type="entry name" value="Rad_response_metalloprotease"/>
</dbReference>
<dbReference type="SMART" id="SM00530">
    <property type="entry name" value="HTH_XRE"/>
    <property type="match status" value="1"/>
</dbReference>
<dbReference type="PANTHER" id="PTHR43236:SF1">
    <property type="entry name" value="BLL7220 PROTEIN"/>
    <property type="match status" value="1"/>
</dbReference>
<accession>A0ABQ4SCG8</accession>
<dbReference type="InterPro" id="IPR001387">
    <property type="entry name" value="Cro/C1-type_HTH"/>
</dbReference>
<keyword evidence="3" id="KW-1185">Reference proteome</keyword>
<dbReference type="InterPro" id="IPR010982">
    <property type="entry name" value="Lambda_DNA-bd_dom_sf"/>
</dbReference>
<dbReference type="Pfam" id="PF01381">
    <property type="entry name" value="HTH_3"/>
    <property type="match status" value="1"/>
</dbReference>
<dbReference type="Proteomes" id="UP001055153">
    <property type="component" value="Unassembled WGS sequence"/>
</dbReference>
<gene>
    <name evidence="2" type="ORF">GMJLKIPL_1412</name>
</gene>
<evidence type="ECO:0000259" key="1">
    <source>
        <dbReference type="PROSITE" id="PS50943"/>
    </source>
</evidence>
<dbReference type="CDD" id="cd00093">
    <property type="entry name" value="HTH_XRE"/>
    <property type="match status" value="1"/>
</dbReference>
<comment type="caution">
    <text evidence="2">The sequence shown here is derived from an EMBL/GenBank/DDBJ whole genome shotgun (WGS) entry which is preliminary data.</text>
</comment>
<feature type="domain" description="HTH cro/C1-type" evidence="1">
    <location>
        <begin position="16"/>
        <end position="70"/>
    </location>
</feature>
<dbReference type="EMBL" id="BPQQ01000016">
    <property type="protein sequence ID" value="GJD99494.1"/>
    <property type="molecule type" value="Genomic_DNA"/>
</dbReference>
<evidence type="ECO:0000313" key="3">
    <source>
        <dbReference type="Proteomes" id="UP001055153"/>
    </source>
</evidence>
<reference evidence="2" key="2">
    <citation type="submission" date="2021-08" db="EMBL/GenBank/DDBJ databases">
        <authorList>
            <person name="Tani A."/>
            <person name="Ola A."/>
            <person name="Ogura Y."/>
            <person name="Katsura K."/>
            <person name="Hayashi T."/>
        </authorList>
    </citation>
    <scope>NUCLEOTIDE SEQUENCE</scope>
    <source>
        <strain evidence="2">DSM 17168</strain>
    </source>
</reference>
<dbReference type="Gene3D" id="1.10.260.40">
    <property type="entry name" value="lambda repressor-like DNA-binding domains"/>
    <property type="match status" value="1"/>
</dbReference>
<dbReference type="PROSITE" id="PS50943">
    <property type="entry name" value="HTH_CROC1"/>
    <property type="match status" value="1"/>
</dbReference>
<reference evidence="2" key="1">
    <citation type="journal article" date="2021" name="Front. Microbiol.">
        <title>Comprehensive Comparative Genomics and Phenotyping of Methylobacterium Species.</title>
        <authorList>
            <person name="Alessa O."/>
            <person name="Ogura Y."/>
            <person name="Fujitani Y."/>
            <person name="Takami H."/>
            <person name="Hayashi T."/>
            <person name="Sahin N."/>
            <person name="Tani A."/>
        </authorList>
    </citation>
    <scope>NUCLEOTIDE SEQUENCE</scope>
    <source>
        <strain evidence="2">DSM 17168</strain>
    </source>
</reference>